<dbReference type="SUPFAM" id="SSF103473">
    <property type="entry name" value="MFS general substrate transporter"/>
    <property type="match status" value="1"/>
</dbReference>
<keyword evidence="5 7" id="KW-1133">Transmembrane helix</keyword>
<evidence type="ECO:0000256" key="7">
    <source>
        <dbReference type="SAM" id="Phobius"/>
    </source>
</evidence>
<keyword evidence="3" id="KW-0813">Transport</keyword>
<feature type="transmembrane region" description="Helical" evidence="7">
    <location>
        <begin position="186"/>
        <end position="207"/>
    </location>
</feature>
<name>A0A1Y0ZC17_9HYPH</name>
<dbReference type="Gene3D" id="1.20.1250.20">
    <property type="entry name" value="MFS general substrate transporter like domains"/>
    <property type="match status" value="2"/>
</dbReference>
<evidence type="ECO:0000313" key="8">
    <source>
        <dbReference type="EMBL" id="BAR47290.1"/>
    </source>
</evidence>
<dbReference type="InterPro" id="IPR004752">
    <property type="entry name" value="AmpG_permease/AT-1"/>
</dbReference>
<feature type="transmembrane region" description="Helical" evidence="7">
    <location>
        <begin position="161"/>
        <end position="180"/>
    </location>
</feature>
<protein>
    <submittedName>
        <fullName evidence="8">Permeases of the major facilitator superfamily</fullName>
    </submittedName>
</protein>
<dbReference type="PANTHER" id="PTHR12778">
    <property type="entry name" value="SOLUTE CARRIER FAMILY 33 ACETYL-COA TRANSPORTER -RELATED"/>
    <property type="match status" value="1"/>
</dbReference>
<evidence type="ECO:0000256" key="2">
    <source>
        <dbReference type="ARBA" id="ARBA00008335"/>
    </source>
</evidence>
<dbReference type="GO" id="GO:0016020">
    <property type="term" value="C:membrane"/>
    <property type="evidence" value="ECO:0007669"/>
    <property type="project" value="UniProtKB-SubCell"/>
</dbReference>
<feature type="transmembrane region" description="Helical" evidence="7">
    <location>
        <begin position="90"/>
        <end position="110"/>
    </location>
</feature>
<evidence type="ECO:0000256" key="5">
    <source>
        <dbReference type="ARBA" id="ARBA00022989"/>
    </source>
</evidence>
<keyword evidence="6 7" id="KW-0472">Membrane</keyword>
<evidence type="ECO:0000256" key="4">
    <source>
        <dbReference type="ARBA" id="ARBA00022692"/>
    </source>
</evidence>
<dbReference type="Pfam" id="PF07690">
    <property type="entry name" value="MFS_1"/>
    <property type="match status" value="1"/>
</dbReference>
<feature type="transmembrane region" description="Helical" evidence="7">
    <location>
        <begin position="350"/>
        <end position="368"/>
    </location>
</feature>
<proteinExistence type="inferred from homology"/>
<dbReference type="PANTHER" id="PTHR12778:SF10">
    <property type="entry name" value="MAJOR FACILITATOR SUPERFAMILY DOMAIN-CONTAINING PROTEIN 3"/>
    <property type="match status" value="1"/>
</dbReference>
<dbReference type="InterPro" id="IPR011701">
    <property type="entry name" value="MFS"/>
</dbReference>
<comment type="subcellular location">
    <subcellularLocation>
        <location evidence="1">Membrane</location>
        <topology evidence="1">Multi-pass membrane protein</topology>
    </subcellularLocation>
</comment>
<dbReference type="EMBL" id="AP014705">
    <property type="protein sequence ID" value="BAR47290.1"/>
    <property type="molecule type" value="Genomic_DNA"/>
</dbReference>
<dbReference type="AlphaFoldDB" id="A0A1Y0ZC17"/>
<dbReference type="CDD" id="cd17486">
    <property type="entry name" value="MFS_AmpG_like"/>
    <property type="match status" value="1"/>
</dbReference>
<evidence type="ECO:0000256" key="6">
    <source>
        <dbReference type="ARBA" id="ARBA00023136"/>
    </source>
</evidence>
<keyword evidence="4 7" id="KW-0812">Transmembrane</keyword>
<geneLocation type="plasmid" evidence="9">
    <name>pMaq22A_1p DNA</name>
</geneLocation>
<feature type="transmembrane region" description="Helical" evidence="7">
    <location>
        <begin position="438"/>
        <end position="459"/>
    </location>
</feature>
<evidence type="ECO:0000256" key="3">
    <source>
        <dbReference type="ARBA" id="ARBA00022448"/>
    </source>
</evidence>
<organism evidence="8 9">
    <name type="scientific">Methylobacterium aquaticum</name>
    <dbReference type="NCBI Taxonomy" id="270351"/>
    <lineage>
        <taxon>Bacteria</taxon>
        <taxon>Pseudomonadati</taxon>
        <taxon>Pseudomonadota</taxon>
        <taxon>Alphaproteobacteria</taxon>
        <taxon>Hyphomicrobiales</taxon>
        <taxon>Methylobacteriaceae</taxon>
        <taxon>Methylobacterium</taxon>
    </lineage>
</organism>
<feature type="transmembrane region" description="Helical" evidence="7">
    <location>
        <begin position="228"/>
        <end position="246"/>
    </location>
</feature>
<dbReference type="Proteomes" id="UP000061432">
    <property type="component" value="Plasmid pMaq22A_1p"/>
</dbReference>
<feature type="transmembrane region" description="Helical" evidence="7">
    <location>
        <begin position="309"/>
        <end position="330"/>
    </location>
</feature>
<dbReference type="NCBIfam" id="TIGR00901">
    <property type="entry name" value="2A0125"/>
    <property type="match status" value="1"/>
</dbReference>
<feature type="transmembrane region" description="Helical" evidence="7">
    <location>
        <begin position="375"/>
        <end position="396"/>
    </location>
</feature>
<dbReference type="GO" id="GO:0022857">
    <property type="term" value="F:transmembrane transporter activity"/>
    <property type="evidence" value="ECO:0007669"/>
    <property type="project" value="InterPro"/>
</dbReference>
<keyword evidence="8" id="KW-0614">Plasmid</keyword>
<evidence type="ECO:0000313" key="9">
    <source>
        <dbReference type="Proteomes" id="UP000061432"/>
    </source>
</evidence>
<dbReference type="InterPro" id="IPR036259">
    <property type="entry name" value="MFS_trans_sf"/>
</dbReference>
<feature type="transmembrane region" description="Helical" evidence="7">
    <location>
        <begin position="252"/>
        <end position="273"/>
    </location>
</feature>
<accession>A0A1Y0ZC17</accession>
<comment type="similarity">
    <text evidence="2">Belongs to the major facilitator superfamily.</text>
</comment>
<feature type="transmembrane region" description="Helical" evidence="7">
    <location>
        <begin position="465"/>
        <end position="486"/>
    </location>
</feature>
<dbReference type="KEGG" id="maqu:Maq22A_1p38310"/>
<gene>
    <name evidence="8" type="primary">proP</name>
    <name evidence="8" type="ORF">Maq22A_1p38310</name>
</gene>
<evidence type="ECO:0000256" key="1">
    <source>
        <dbReference type="ARBA" id="ARBA00004141"/>
    </source>
</evidence>
<reference evidence="9" key="2">
    <citation type="submission" date="2015-01" db="EMBL/GenBank/DDBJ databases">
        <title>Complete genome sequence of Methylobacterium aquaticum strain 22A.</title>
        <authorList>
            <person name="Tani A."/>
            <person name="Ogura Y."/>
            <person name="Hayashi T."/>
        </authorList>
    </citation>
    <scope>NUCLEOTIDE SEQUENCE [LARGE SCALE GENOMIC DNA]</scope>
    <source>
        <strain evidence="9">MA-22A</strain>
        <plasmid evidence="9">Plasmid pMaq22A_1p DNA</plasmid>
    </source>
</reference>
<feature type="transmembrane region" description="Helical" evidence="7">
    <location>
        <begin position="122"/>
        <end position="140"/>
    </location>
</feature>
<reference evidence="8 9" key="1">
    <citation type="journal article" date="2015" name="Genome Announc.">
        <title>Complete Genome Sequence of Methylobacterium aquaticum Strain 22A, Isolated from Racomitrium japonicum Moss.</title>
        <authorList>
            <person name="Tani A."/>
            <person name="Ogura Y."/>
            <person name="Hayashi T."/>
            <person name="Kimbara K."/>
        </authorList>
    </citation>
    <scope>NUCLEOTIDE SEQUENCE [LARGE SCALE GENOMIC DNA]</scope>
    <source>
        <strain evidence="8 9">MA-22A</strain>
        <plasmid evidence="9">Plasmid pMaq22A_1p DNA</plasmid>
    </source>
</reference>
<feature type="transmembrane region" description="Helical" evidence="7">
    <location>
        <begin position="402"/>
        <end position="426"/>
    </location>
</feature>
<sequence length="509" mass="53093">MIPPTSWRRVRGGGRARRRPAEMRGAILSCSLFLHRLAAGSGGGGAVPGRTTRAMTAAGKTTSGTGRPAAGWVARTRATLRDVAADRRMAMMLVLGFGAGLPILLVFATLSAWLRSAGIERSSIGLLSYVSLAYTLKFLWAPVIDRLDLPVLSRLLGRRRAWMLLSQIAVAAGLIAMSRGDPATSLGYTVACALVIAFASATQDIVVDGWRIDSAPTERQGMMLASYQLGYSLARICAGAGALFVADAFGWAPAYGAMALLMLVALGGTLAAPKVQARDPGPRRGWRHALREAVVEPFADLVARKGTGLVLILALITVYRLPDIVSGIMANPLYIDMQFTLSEIATVSKVYGVWIGIAGAFAGGIAVSRLGLYPALLIGGIAASASNLMFAWLALAGHDLPLLVASISIDNFAGAFAGTALIAYMSSLTSPAFAATQYALLSSLYALPGKFVGGLSGFAVESLGYPVFFVMTAAVGIPVTLLCLGLRLLPGETEPAPGAEPAQDLPARA</sequence>